<accession>A0A4R7Z7A1</accession>
<protein>
    <submittedName>
        <fullName evidence="2">Uncharacterized protein</fullName>
    </submittedName>
</protein>
<keyword evidence="1" id="KW-0472">Membrane</keyword>
<keyword evidence="1" id="KW-1133">Transmembrane helix</keyword>
<evidence type="ECO:0000256" key="1">
    <source>
        <dbReference type="SAM" id="Phobius"/>
    </source>
</evidence>
<evidence type="ECO:0000313" key="2">
    <source>
        <dbReference type="EMBL" id="TDW06626.1"/>
    </source>
</evidence>
<feature type="transmembrane region" description="Helical" evidence="1">
    <location>
        <begin position="7"/>
        <end position="31"/>
    </location>
</feature>
<organism evidence="2 3">
    <name type="scientific">Halanaerobium saccharolyticum</name>
    <dbReference type="NCBI Taxonomy" id="43595"/>
    <lineage>
        <taxon>Bacteria</taxon>
        <taxon>Bacillati</taxon>
        <taxon>Bacillota</taxon>
        <taxon>Clostridia</taxon>
        <taxon>Halanaerobiales</taxon>
        <taxon>Halanaerobiaceae</taxon>
        <taxon>Halanaerobium</taxon>
    </lineage>
</organism>
<comment type="caution">
    <text evidence="2">The sequence shown here is derived from an EMBL/GenBank/DDBJ whole genome shotgun (WGS) entry which is preliminary data.</text>
</comment>
<dbReference type="AlphaFoldDB" id="A0A4R7Z7A1"/>
<gene>
    <name evidence="2" type="ORF">C8C77_10414</name>
</gene>
<dbReference type="RefSeq" id="WP_111571524.1">
    <property type="nucleotide sequence ID" value="NZ_QLME01000004.1"/>
</dbReference>
<dbReference type="OrthoDB" id="9808590at2"/>
<reference evidence="2 3" key="1">
    <citation type="submission" date="2019-03" db="EMBL/GenBank/DDBJ databases">
        <title>Subsurface microbial communities from deep shales in Ohio and West Virginia, USA.</title>
        <authorList>
            <person name="Wrighton K."/>
        </authorList>
    </citation>
    <scope>NUCLEOTIDE SEQUENCE [LARGE SCALE GENOMIC DNA]</scope>
    <source>
        <strain evidence="2 3">MSL9.2</strain>
    </source>
</reference>
<keyword evidence="1" id="KW-0812">Transmembrane</keyword>
<name>A0A4R7Z7A1_9FIRM</name>
<evidence type="ECO:0000313" key="3">
    <source>
        <dbReference type="Proteomes" id="UP000294697"/>
    </source>
</evidence>
<sequence length="437" mass="50293">MEYNKKYLFYVRYFFSIILIILIFSASVLAVTDSEEKSNLENHKLEKQASINHILYSLQVIDITRKNLSKVNLDRLQYYFEDSDQEFNLIYRDQLVELLGDNFEILFDAAREAEKTELILEPKILVAPGHTATMYVAQEELFLDVESVDSIIYSNVFELELYPRNSFTEDDSVFTDINLKTGQGPTGLETEIWIKPNTPYLLGVMEDSRSEKIKKIMGNSWVMERRYFALYLSAKPAGILTLPDLSSSLAGLGKIFTTAEITRNKGSVILKTAVEENDDKNHSFSLAGFYQNQLKWRTDFTINEVLTGRNLVAVTGHLNDDLWMGIELIILEEDEVEVALKLRDKVVLGPFIFTASFNPLSYNFEDDRDGITWYLKAETVLGQNLNFALEYRSLSESDFAGVDFTYDFNNYALLLGHTWNLDIENEKAYWLGLQFSF</sequence>
<proteinExistence type="predicted"/>
<dbReference type="Proteomes" id="UP000294697">
    <property type="component" value="Unassembled WGS sequence"/>
</dbReference>
<dbReference type="EMBL" id="SODA01000004">
    <property type="protein sequence ID" value="TDW06626.1"/>
    <property type="molecule type" value="Genomic_DNA"/>
</dbReference>